<name>A0A1L5F8C1_CLOKL</name>
<dbReference type="Gene3D" id="3.40.50.10420">
    <property type="entry name" value="NagB/RpiA/CoA transferase-like"/>
    <property type="match status" value="1"/>
</dbReference>
<dbReference type="Proteomes" id="UP000184604">
    <property type="component" value="Chromosome"/>
</dbReference>
<feature type="domain" description="LUD" evidence="1">
    <location>
        <begin position="13"/>
        <end position="206"/>
    </location>
</feature>
<sequence>MDKNILWVNDKKIERTIEALKKNNINGFYVKDRQEFFSKIEQLVKKDSVVSCGGSATLEQTGILEYLRGGRYKFLDRAAEGVTPEQKKQIHRETFFADAFFTSVNALTEEGELFNVDGTGNRVAAMLFGPDKVIVVCGVNKIVKNLEEAVERNKRVSAPANARRLNCNTPCTTTGRCMDCSSKSRICNEYTLIRNQLDDSRIHVFIFNEDLGY</sequence>
<dbReference type="OrthoDB" id="9809147at2"/>
<evidence type="ECO:0000313" key="2">
    <source>
        <dbReference type="EMBL" id="APM39255.1"/>
    </source>
</evidence>
<dbReference type="Pfam" id="PF02589">
    <property type="entry name" value="LUD_dom"/>
    <property type="match status" value="1"/>
</dbReference>
<dbReference type="AlphaFoldDB" id="A0A1L5F8C1"/>
<evidence type="ECO:0000313" key="3">
    <source>
        <dbReference type="Proteomes" id="UP000184604"/>
    </source>
</evidence>
<evidence type="ECO:0000259" key="1">
    <source>
        <dbReference type="Pfam" id="PF02589"/>
    </source>
</evidence>
<dbReference type="SUPFAM" id="SSF100950">
    <property type="entry name" value="NagB/RpiA/CoA transferase-like"/>
    <property type="match status" value="1"/>
</dbReference>
<dbReference type="InterPro" id="IPR037171">
    <property type="entry name" value="NagB/RpiA_transferase-like"/>
</dbReference>
<dbReference type="InterPro" id="IPR009501">
    <property type="entry name" value="UCP020269"/>
</dbReference>
<organism evidence="2 3">
    <name type="scientific">Clostridium kluyveri</name>
    <dbReference type="NCBI Taxonomy" id="1534"/>
    <lineage>
        <taxon>Bacteria</taxon>
        <taxon>Bacillati</taxon>
        <taxon>Bacillota</taxon>
        <taxon>Clostridia</taxon>
        <taxon>Eubacteriales</taxon>
        <taxon>Clostridiaceae</taxon>
        <taxon>Clostridium</taxon>
    </lineage>
</organism>
<accession>A0A1L5F8C1</accession>
<dbReference type="EMBL" id="CP018335">
    <property type="protein sequence ID" value="APM39255.1"/>
    <property type="molecule type" value="Genomic_DNA"/>
</dbReference>
<proteinExistence type="predicted"/>
<dbReference type="PANTHER" id="PTHR36179:SF2">
    <property type="entry name" value="LUD DOMAIN-CONTAINING PROTEIN"/>
    <property type="match status" value="1"/>
</dbReference>
<dbReference type="RefSeq" id="WP_073538888.1">
    <property type="nucleotide sequence ID" value="NZ_CP018335.1"/>
</dbReference>
<gene>
    <name evidence="2" type="ORF">BS101_11100</name>
</gene>
<reference evidence="2 3" key="1">
    <citation type="submission" date="2016-12" db="EMBL/GenBank/DDBJ databases">
        <title>Complete genome sequence of Clostridium kluyveri JZZ isolated from the pit mud of a Chinese flavor liquor-making factory.</title>
        <authorList>
            <person name="Wang Y."/>
        </authorList>
    </citation>
    <scope>NUCLEOTIDE SEQUENCE [LARGE SCALE GENOMIC DNA]</scope>
    <source>
        <strain evidence="2 3">JZZ</strain>
    </source>
</reference>
<dbReference type="PIRSF" id="PIRSF020269">
    <property type="entry name" value="DUF1121"/>
    <property type="match status" value="1"/>
</dbReference>
<dbReference type="PANTHER" id="PTHR36179">
    <property type="entry name" value="LUD_DOM DOMAIN-CONTAINING PROTEIN"/>
    <property type="match status" value="1"/>
</dbReference>
<dbReference type="InterPro" id="IPR003741">
    <property type="entry name" value="LUD_dom"/>
</dbReference>
<protein>
    <submittedName>
        <fullName evidence="2">Lactate utilization protein</fullName>
    </submittedName>
</protein>
<dbReference type="InterPro" id="IPR024185">
    <property type="entry name" value="FTHF_cligase-like_sf"/>
</dbReference>